<dbReference type="AlphaFoldDB" id="A0A0S4L418"/>
<name>A0A0S4L418_9BACT</name>
<evidence type="ECO:0000313" key="2">
    <source>
        <dbReference type="Proteomes" id="UP000199032"/>
    </source>
</evidence>
<sequence length="42" mass="4938">MKQIKKCLTNDCRELAWSDYDSIYKVWDGKANQALLCMILEV</sequence>
<keyword evidence="2" id="KW-1185">Reference proteome</keyword>
<gene>
    <name evidence="1" type="ORF">COMA1_10104</name>
</gene>
<dbReference type="Proteomes" id="UP000199032">
    <property type="component" value="Unassembled WGS sequence"/>
</dbReference>
<accession>A0A0S4L418</accession>
<organism evidence="1 2">
    <name type="scientific">Candidatus Nitrospira nitrosa</name>
    <dbReference type="NCBI Taxonomy" id="1742972"/>
    <lineage>
        <taxon>Bacteria</taxon>
        <taxon>Pseudomonadati</taxon>
        <taxon>Nitrospirota</taxon>
        <taxon>Nitrospiria</taxon>
        <taxon>Nitrospirales</taxon>
        <taxon>Nitrospiraceae</taxon>
        <taxon>Nitrospira</taxon>
    </lineage>
</organism>
<dbReference type="EMBL" id="CZQA01000001">
    <property type="protein sequence ID" value="CUS31424.1"/>
    <property type="molecule type" value="Genomic_DNA"/>
</dbReference>
<protein>
    <submittedName>
        <fullName evidence="1">Uncharacterized protein</fullName>
    </submittedName>
</protein>
<reference evidence="1 2" key="1">
    <citation type="submission" date="2015-10" db="EMBL/GenBank/DDBJ databases">
        <authorList>
            <person name="Gilbert D.G."/>
        </authorList>
    </citation>
    <scope>NUCLEOTIDE SEQUENCE [LARGE SCALE GENOMIC DNA]</scope>
    <source>
        <strain evidence="1">COMA1</strain>
    </source>
</reference>
<proteinExistence type="predicted"/>
<evidence type="ECO:0000313" key="1">
    <source>
        <dbReference type="EMBL" id="CUS31424.1"/>
    </source>
</evidence>